<keyword evidence="2" id="KW-0238">DNA-binding</keyword>
<sequence>MKSNLRELFIRSERARKQLLSPVLSANGLTPGQGQAGILNTLLKEDRLNQKELSCRCHMDTTTMSRNIDNLEKLGLLRREVNPENRRSITICLTDKGREKALNVREMFTQFESILIKDISEEDIEVFKRILSKICENLEERLPQEGRCKIDQ</sequence>
<organism evidence="4 5">
    <name type="scientific">Anaerocolumna cellulosilytica</name>
    <dbReference type="NCBI Taxonomy" id="433286"/>
    <lineage>
        <taxon>Bacteria</taxon>
        <taxon>Bacillati</taxon>
        <taxon>Bacillota</taxon>
        <taxon>Clostridia</taxon>
        <taxon>Lachnospirales</taxon>
        <taxon>Lachnospiraceae</taxon>
        <taxon>Anaerocolumna</taxon>
    </lineage>
</organism>
<keyword evidence="1" id="KW-0805">Transcription regulation</keyword>
<evidence type="ECO:0000256" key="1">
    <source>
        <dbReference type="ARBA" id="ARBA00023015"/>
    </source>
</evidence>
<dbReference type="InterPro" id="IPR036390">
    <property type="entry name" value="WH_DNA-bd_sf"/>
</dbReference>
<dbReference type="PANTHER" id="PTHR42756:SF1">
    <property type="entry name" value="TRANSCRIPTIONAL REPRESSOR OF EMRAB OPERON"/>
    <property type="match status" value="1"/>
</dbReference>
<evidence type="ECO:0000256" key="2">
    <source>
        <dbReference type="ARBA" id="ARBA00023125"/>
    </source>
</evidence>
<reference evidence="4 5" key="1">
    <citation type="journal article" date="2016" name="Int. J. Syst. Evol. Microbiol.">
        <title>Descriptions of Anaerotaenia torta gen. nov., sp. nov. and Anaerocolumna cellulosilytica gen. nov., sp. nov. isolated from a methanogenic reactor of cattle waste.</title>
        <authorList>
            <person name="Uek A."/>
            <person name="Ohtaki Y."/>
            <person name="Kaku N."/>
            <person name="Ueki K."/>
        </authorList>
    </citation>
    <scope>NUCLEOTIDE SEQUENCE [LARGE SCALE GENOMIC DNA]</scope>
    <source>
        <strain evidence="4 5">SN021</strain>
    </source>
</reference>
<dbReference type="SMART" id="SM00347">
    <property type="entry name" value="HTH_MARR"/>
    <property type="match status" value="1"/>
</dbReference>
<dbReference type="InterPro" id="IPR023187">
    <property type="entry name" value="Tscrpt_reg_MarR-type_CS"/>
</dbReference>
<dbReference type="PROSITE" id="PS50995">
    <property type="entry name" value="HTH_MARR_2"/>
    <property type="match status" value="1"/>
</dbReference>
<evidence type="ECO:0000256" key="3">
    <source>
        <dbReference type="ARBA" id="ARBA00023163"/>
    </source>
</evidence>
<evidence type="ECO:0000313" key="4">
    <source>
        <dbReference type="EMBL" id="BCJ96126.1"/>
    </source>
</evidence>
<keyword evidence="5" id="KW-1185">Reference proteome</keyword>
<dbReference type="Proteomes" id="UP000515561">
    <property type="component" value="Chromosome"/>
</dbReference>
<accession>A0A6S6R1Y8</accession>
<dbReference type="RefSeq" id="WP_184091699.1">
    <property type="nucleotide sequence ID" value="NZ_AP023367.1"/>
</dbReference>
<proteinExistence type="predicted"/>
<dbReference type="PROSITE" id="PS01117">
    <property type="entry name" value="HTH_MARR_1"/>
    <property type="match status" value="1"/>
</dbReference>
<dbReference type="PANTHER" id="PTHR42756">
    <property type="entry name" value="TRANSCRIPTIONAL REGULATOR, MARR"/>
    <property type="match status" value="1"/>
</dbReference>
<evidence type="ECO:0000313" key="5">
    <source>
        <dbReference type="Proteomes" id="UP000515561"/>
    </source>
</evidence>
<name>A0A6S6R1Y8_9FIRM</name>
<dbReference type="AlphaFoldDB" id="A0A6S6R1Y8"/>
<dbReference type="GO" id="GO:0003700">
    <property type="term" value="F:DNA-binding transcription factor activity"/>
    <property type="evidence" value="ECO:0007669"/>
    <property type="project" value="InterPro"/>
</dbReference>
<dbReference type="Pfam" id="PF12802">
    <property type="entry name" value="MarR_2"/>
    <property type="match status" value="1"/>
</dbReference>
<dbReference type="GO" id="GO:0003677">
    <property type="term" value="F:DNA binding"/>
    <property type="evidence" value="ECO:0007669"/>
    <property type="project" value="UniProtKB-KW"/>
</dbReference>
<dbReference type="EMBL" id="AP023367">
    <property type="protein sequence ID" value="BCJ96126.1"/>
    <property type="molecule type" value="Genomic_DNA"/>
</dbReference>
<dbReference type="KEGG" id="acel:acsn021_36950"/>
<dbReference type="SUPFAM" id="SSF46785">
    <property type="entry name" value="Winged helix' DNA-binding domain"/>
    <property type="match status" value="1"/>
</dbReference>
<dbReference type="Gene3D" id="1.10.10.10">
    <property type="entry name" value="Winged helix-like DNA-binding domain superfamily/Winged helix DNA-binding domain"/>
    <property type="match status" value="1"/>
</dbReference>
<gene>
    <name evidence="4" type="ORF">acsn021_36950</name>
</gene>
<dbReference type="InterPro" id="IPR000835">
    <property type="entry name" value="HTH_MarR-typ"/>
</dbReference>
<dbReference type="InterPro" id="IPR036388">
    <property type="entry name" value="WH-like_DNA-bd_sf"/>
</dbReference>
<protein>
    <submittedName>
        <fullName evidence="4">Uncharacterized protein</fullName>
    </submittedName>
</protein>
<dbReference type="PRINTS" id="PR00598">
    <property type="entry name" value="HTHMARR"/>
</dbReference>
<keyword evidence="3" id="KW-0804">Transcription</keyword>